<protein>
    <submittedName>
        <fullName evidence="8">RING/FYVE/PHD zinc finger superfamily protein, putative isoform 1</fullName>
    </submittedName>
</protein>
<accession>A0A061GIG0</accession>
<dbReference type="GO" id="GO:0006357">
    <property type="term" value="P:regulation of transcription by RNA polymerase II"/>
    <property type="evidence" value="ECO:0000318"/>
    <property type="project" value="GO_Central"/>
</dbReference>
<evidence type="ECO:0000256" key="5">
    <source>
        <dbReference type="SAM" id="Phobius"/>
    </source>
</evidence>
<dbReference type="InterPro" id="IPR019787">
    <property type="entry name" value="Znf_PHD-finger"/>
</dbReference>
<dbReference type="GO" id="GO:0003682">
    <property type="term" value="F:chromatin binding"/>
    <property type="evidence" value="ECO:0000318"/>
    <property type="project" value="GO_Central"/>
</dbReference>
<feature type="domain" description="CW-type" evidence="7">
    <location>
        <begin position="367"/>
        <end position="432"/>
    </location>
</feature>
<dbReference type="Gene3D" id="3.30.40.100">
    <property type="match status" value="1"/>
</dbReference>
<dbReference type="InParanoid" id="A0A061GIG0"/>
<dbReference type="Pfam" id="PF00628">
    <property type="entry name" value="PHD"/>
    <property type="match status" value="1"/>
</dbReference>
<dbReference type="PANTHER" id="PTHR47162">
    <property type="entry name" value="OS02G0192300 PROTEIN"/>
    <property type="match status" value="1"/>
</dbReference>
<dbReference type="PROSITE" id="PS51050">
    <property type="entry name" value="ZF_CW"/>
    <property type="match status" value="1"/>
</dbReference>
<keyword evidence="5" id="KW-1133">Transmembrane helix</keyword>
<dbReference type="GO" id="GO:0004402">
    <property type="term" value="F:histone acetyltransferase activity"/>
    <property type="evidence" value="ECO:0000318"/>
    <property type="project" value="GO_Central"/>
</dbReference>
<dbReference type="eggNOG" id="ENOG502QR8P">
    <property type="taxonomic scope" value="Eukaryota"/>
</dbReference>
<keyword evidence="5" id="KW-0812">Transmembrane</keyword>
<dbReference type="PROSITE" id="PS01359">
    <property type="entry name" value="ZF_PHD_1"/>
    <property type="match status" value="1"/>
</dbReference>
<dbReference type="EMBL" id="CM001887">
    <property type="protein sequence ID" value="EOY29168.1"/>
    <property type="molecule type" value="Genomic_DNA"/>
</dbReference>
<keyword evidence="3" id="KW-0862">Zinc</keyword>
<dbReference type="Proteomes" id="UP000026915">
    <property type="component" value="Chromosome 9"/>
</dbReference>
<evidence type="ECO:0000313" key="8">
    <source>
        <dbReference type="EMBL" id="EOY29168.1"/>
    </source>
</evidence>
<gene>
    <name evidence="8" type="ORF">TCM_036794</name>
</gene>
<dbReference type="InterPro" id="IPR011124">
    <property type="entry name" value="Znf_CW"/>
</dbReference>
<dbReference type="FunFam" id="3.30.40.100:FF:000005">
    <property type="entry name" value="uncharacterized protein LOC106759733 isoform X4"/>
    <property type="match status" value="1"/>
</dbReference>
<dbReference type="AlphaFoldDB" id="A0A061GIG0"/>
<evidence type="ECO:0000256" key="4">
    <source>
        <dbReference type="PROSITE-ProRule" id="PRU00146"/>
    </source>
</evidence>
<dbReference type="GO" id="GO:0000785">
    <property type="term" value="C:chromatin"/>
    <property type="evidence" value="ECO:0000318"/>
    <property type="project" value="GO_Central"/>
</dbReference>
<dbReference type="PANTHER" id="PTHR47162:SF10">
    <property type="entry name" value="METHYL-CPG-BINDING DOMAIN-CONTAINING PROTEIN 9 ISOFORM X1"/>
    <property type="match status" value="1"/>
</dbReference>
<dbReference type="Gene3D" id="3.30.40.10">
    <property type="entry name" value="Zinc/RING finger domain, C3HC4 (zinc finger)"/>
    <property type="match status" value="1"/>
</dbReference>
<reference evidence="8 9" key="1">
    <citation type="journal article" date="2013" name="Genome Biol.">
        <title>The genome sequence of the most widely cultivated cacao type and its use to identify candidate genes regulating pod color.</title>
        <authorList>
            <person name="Motamayor J.C."/>
            <person name="Mockaitis K."/>
            <person name="Schmutz J."/>
            <person name="Haiminen N."/>
            <person name="Iii D.L."/>
            <person name="Cornejo O."/>
            <person name="Findley S.D."/>
            <person name="Zheng P."/>
            <person name="Utro F."/>
            <person name="Royaert S."/>
            <person name="Saski C."/>
            <person name="Jenkins J."/>
            <person name="Podicheti R."/>
            <person name="Zhao M."/>
            <person name="Scheffler B.E."/>
            <person name="Stack J.C."/>
            <person name="Feltus F.A."/>
            <person name="Mustiga G.M."/>
            <person name="Amores F."/>
            <person name="Phillips W."/>
            <person name="Marelli J.P."/>
            <person name="May G.D."/>
            <person name="Shapiro H."/>
            <person name="Ma J."/>
            <person name="Bustamante C.D."/>
            <person name="Schnell R.J."/>
            <person name="Main D."/>
            <person name="Gilbert D."/>
            <person name="Parida L."/>
            <person name="Kuhn D.N."/>
        </authorList>
    </citation>
    <scope>NUCLEOTIDE SEQUENCE [LARGE SCALE GENOMIC DNA]</scope>
    <source>
        <strain evidence="9">cv. Matina 1-6</strain>
    </source>
</reference>
<keyword evidence="2 4" id="KW-0863">Zinc-finger</keyword>
<evidence type="ECO:0000256" key="2">
    <source>
        <dbReference type="ARBA" id="ARBA00022771"/>
    </source>
</evidence>
<evidence type="ECO:0000256" key="3">
    <source>
        <dbReference type="ARBA" id="ARBA00022833"/>
    </source>
</evidence>
<name>A0A061GIG0_THECC</name>
<dbReference type="InterPro" id="IPR001965">
    <property type="entry name" value="Znf_PHD"/>
</dbReference>
<evidence type="ECO:0000313" key="9">
    <source>
        <dbReference type="Proteomes" id="UP000026915"/>
    </source>
</evidence>
<dbReference type="InterPro" id="IPR011011">
    <property type="entry name" value="Znf_FYVE_PHD"/>
</dbReference>
<dbReference type="InterPro" id="IPR019786">
    <property type="entry name" value="Zinc_finger_PHD-type_CS"/>
</dbReference>
<proteinExistence type="predicted"/>
<dbReference type="GO" id="GO:0005634">
    <property type="term" value="C:nucleus"/>
    <property type="evidence" value="ECO:0000318"/>
    <property type="project" value="GO_Central"/>
</dbReference>
<evidence type="ECO:0000256" key="1">
    <source>
        <dbReference type="ARBA" id="ARBA00022723"/>
    </source>
</evidence>
<dbReference type="SUPFAM" id="SSF57903">
    <property type="entry name" value="FYVE/PHD zinc finger"/>
    <property type="match status" value="1"/>
</dbReference>
<feature type="domain" description="PHD-type" evidence="6">
    <location>
        <begin position="217"/>
        <end position="267"/>
    </location>
</feature>
<dbReference type="GO" id="GO:0003712">
    <property type="term" value="F:transcription coregulator activity"/>
    <property type="evidence" value="ECO:0000318"/>
    <property type="project" value="GO_Central"/>
</dbReference>
<keyword evidence="1" id="KW-0479">Metal-binding</keyword>
<evidence type="ECO:0000259" key="6">
    <source>
        <dbReference type="PROSITE" id="PS50016"/>
    </source>
</evidence>
<feature type="transmembrane region" description="Helical" evidence="5">
    <location>
        <begin position="445"/>
        <end position="464"/>
    </location>
</feature>
<dbReference type="InterPro" id="IPR013083">
    <property type="entry name" value="Znf_RING/FYVE/PHD"/>
</dbReference>
<dbReference type="PROSITE" id="PS50016">
    <property type="entry name" value="ZF_PHD_2"/>
    <property type="match status" value="1"/>
</dbReference>
<sequence length="497" mass="55770">MFVEHWQGLECGEILHGGSKLLTASNTCMTSEPTLPCKRRKLLNNAIIVFPGEPEADELPSSTVSGSPSKTQILYGNNLVATGPITAAHKYERDLVGSDALANSQGLDSGPGLDIKLSMSFDHDSESQLILSDKTSRSDSFHLLEGKMGDCFGVTNKTEVNKPYGDIKGVEEVKEDRSIRDLCISVLNSQGLPVNEWSSTSSPFTQPPEVCNDWAFTQTCKQCGNSESTLEMLLCDHCEEAYHIFCLNPRLKKLPTDEWFCHHCSNMNSKVLQETSFLKSPIPSWRRATAKFEMGPIAIMLKYPELYVSHVRIGKPFQAEVPEWSGQVPKSQVLVLCDDYFFGEPLELDPAETVASNVHWSDWFSKSNSLSNWLQCREVHYDDARNCVEGTACGKWRRAPLSEVQTDDWDCSSAVVWDPAHADCAVPQELETEQVLIHLKYIEQFLGIYLLSPLAIFYLAWFLYSEISLWCQKEKDLNITITNLECSGCFPNLRRPA</sequence>
<keyword evidence="9" id="KW-1185">Reference proteome</keyword>
<dbReference type="Gramene" id="EOY29168">
    <property type="protein sequence ID" value="EOY29168"/>
    <property type="gene ID" value="TCM_036794"/>
</dbReference>
<keyword evidence="5" id="KW-0472">Membrane</keyword>
<organism evidence="8 9">
    <name type="scientific">Theobroma cacao</name>
    <name type="common">Cacao</name>
    <name type="synonym">Cocoa</name>
    <dbReference type="NCBI Taxonomy" id="3641"/>
    <lineage>
        <taxon>Eukaryota</taxon>
        <taxon>Viridiplantae</taxon>
        <taxon>Streptophyta</taxon>
        <taxon>Embryophyta</taxon>
        <taxon>Tracheophyta</taxon>
        <taxon>Spermatophyta</taxon>
        <taxon>Magnoliopsida</taxon>
        <taxon>eudicotyledons</taxon>
        <taxon>Gunneridae</taxon>
        <taxon>Pentapetalae</taxon>
        <taxon>rosids</taxon>
        <taxon>malvids</taxon>
        <taxon>Malvales</taxon>
        <taxon>Malvaceae</taxon>
        <taxon>Byttnerioideae</taxon>
        <taxon>Theobroma</taxon>
    </lineage>
</organism>
<dbReference type="SMART" id="SM00249">
    <property type="entry name" value="PHD"/>
    <property type="match status" value="1"/>
</dbReference>
<evidence type="ECO:0000259" key="7">
    <source>
        <dbReference type="PROSITE" id="PS51050"/>
    </source>
</evidence>
<dbReference type="GO" id="GO:0008270">
    <property type="term" value="F:zinc ion binding"/>
    <property type="evidence" value="ECO:0007669"/>
    <property type="project" value="UniProtKB-KW"/>
</dbReference>